<accession>A0AAU8BU17</accession>
<organism evidence="1">
    <name type="scientific">Pseudomonas phage PMBT23</name>
    <dbReference type="NCBI Taxonomy" id="3137284"/>
    <lineage>
        <taxon>Viruses</taxon>
    </lineage>
</organism>
<proteinExistence type="predicted"/>
<protein>
    <submittedName>
        <fullName evidence="1">Uncharacterized protein</fullName>
    </submittedName>
</protein>
<reference evidence="1" key="1">
    <citation type="submission" date="2024-03" db="EMBL/GenBank/DDBJ databases">
        <title>This phage originates from the Bacteriophage catalogue of the Bacteriophage Competence Centre, Department of Microbiology und Biotechnology, Max Rubner-Institut, Kiel, Germany.</title>
        <authorList>
            <person name="Sprotte S."/>
            <person name="Brinks E."/>
        </authorList>
    </citation>
    <scope>NUCLEOTIDE SEQUENCE</scope>
</reference>
<name>A0AAU8BU17_9VIRU</name>
<sequence>MDCQRVWQQDTNGAYGKGRGQVETCVLRNLLKLRHLLCADQWATLHCRGVRSMKMKAEHYAILKGAFAAVILAEMERLKGQPDMPQTLQELIQWQWDQYPTPTQRRLHFDFFWWVRRRSPEVLPMMDEFYQYGNDDHLFTALKAILKGMQE</sequence>
<dbReference type="EMBL" id="PP554577">
    <property type="protein sequence ID" value="XCD29428.1"/>
    <property type="molecule type" value="Genomic_DNA"/>
</dbReference>
<evidence type="ECO:0000313" key="1">
    <source>
        <dbReference type="EMBL" id="XCD29428.1"/>
    </source>
</evidence>